<evidence type="ECO:0000256" key="8">
    <source>
        <dbReference type="ARBA" id="ARBA00023053"/>
    </source>
</evidence>
<dbReference type="GO" id="GO:0006814">
    <property type="term" value="P:sodium ion transport"/>
    <property type="evidence" value="ECO:0007669"/>
    <property type="project" value="UniProtKB-KW"/>
</dbReference>
<dbReference type="Pfam" id="PF07911">
    <property type="entry name" value="DUF1677"/>
    <property type="match status" value="1"/>
</dbReference>
<keyword evidence="5 12" id="KW-0812">Transmembrane</keyword>
<keyword evidence="4" id="KW-0633">Potassium transport</keyword>
<feature type="domain" description="Sodium/calcium exchanger membrane region" evidence="13">
    <location>
        <begin position="650"/>
        <end position="801"/>
    </location>
</feature>
<comment type="caution">
    <text evidence="14">The sequence shown here is derived from an EMBL/GenBank/DDBJ whole genome shotgun (WGS) entry which is preliminary data.</text>
</comment>
<reference evidence="14 15" key="1">
    <citation type="journal article" date="2021" name="Hortic Res">
        <title>The domestication of Cucurbita argyrosperma as revealed by the genome of its wild relative.</title>
        <authorList>
            <person name="Barrera-Redondo J."/>
            <person name="Sanchez-de la Vega G."/>
            <person name="Aguirre-Liguori J.A."/>
            <person name="Castellanos-Morales G."/>
            <person name="Gutierrez-Guerrero Y.T."/>
            <person name="Aguirre-Dugua X."/>
            <person name="Aguirre-Planter E."/>
            <person name="Tenaillon M.I."/>
            <person name="Lira-Saade R."/>
            <person name="Eguiarte L.E."/>
        </authorList>
    </citation>
    <scope>NUCLEOTIDE SEQUENCE [LARGE SCALE GENOMIC DNA]</scope>
    <source>
        <strain evidence="14">JBR-2021</strain>
    </source>
</reference>
<feature type="non-terminal residue" evidence="14">
    <location>
        <position position="1"/>
    </location>
</feature>
<name>A0AAV6MUQ3_9ROSI</name>
<evidence type="ECO:0000256" key="10">
    <source>
        <dbReference type="ARBA" id="ARBA00023201"/>
    </source>
</evidence>
<feature type="domain" description="Sodium/calcium exchanger membrane region" evidence="13">
    <location>
        <begin position="310"/>
        <end position="453"/>
    </location>
</feature>
<dbReference type="GO" id="GO:0006813">
    <property type="term" value="P:potassium ion transport"/>
    <property type="evidence" value="ECO:0007669"/>
    <property type="project" value="UniProtKB-KW"/>
</dbReference>
<feature type="transmembrane region" description="Helical" evidence="12">
    <location>
        <begin position="437"/>
        <end position="459"/>
    </location>
</feature>
<feature type="transmembrane region" description="Helical" evidence="12">
    <location>
        <begin position="787"/>
        <end position="807"/>
    </location>
</feature>
<evidence type="ECO:0000256" key="3">
    <source>
        <dbReference type="ARBA" id="ARBA00022449"/>
    </source>
</evidence>
<keyword evidence="3" id="KW-0050">Antiport</keyword>
<comment type="subcellular location">
    <subcellularLocation>
        <location evidence="1">Membrane</location>
        <topology evidence="1">Multi-pass membrane protein</topology>
    </subcellularLocation>
</comment>
<dbReference type="GO" id="GO:0015297">
    <property type="term" value="F:antiporter activity"/>
    <property type="evidence" value="ECO:0007669"/>
    <property type="project" value="UniProtKB-KW"/>
</dbReference>
<feature type="transmembrane region" description="Helical" evidence="12">
    <location>
        <begin position="757"/>
        <end position="775"/>
    </location>
</feature>
<dbReference type="PANTHER" id="PTHR12266">
    <property type="entry name" value="NA+/CA2+ K+ INDEPENDENT EXCHANGER"/>
    <property type="match status" value="1"/>
</dbReference>
<evidence type="ECO:0000256" key="2">
    <source>
        <dbReference type="ARBA" id="ARBA00022448"/>
    </source>
</evidence>
<evidence type="ECO:0000259" key="13">
    <source>
        <dbReference type="Pfam" id="PF01699"/>
    </source>
</evidence>
<keyword evidence="7 12" id="KW-1133">Transmembrane helix</keyword>
<evidence type="ECO:0000256" key="7">
    <source>
        <dbReference type="ARBA" id="ARBA00022989"/>
    </source>
</evidence>
<keyword evidence="2" id="KW-0813">Transport</keyword>
<dbReference type="Proteomes" id="UP000685013">
    <property type="component" value="Chromosome 11"/>
</dbReference>
<dbReference type="PANTHER" id="PTHR12266:SF17">
    <property type="entry name" value="SODIUM_CALCIUM EXCHANGER MEMBRANE REGION DOMAIN-CONTAINING PROTEIN"/>
    <property type="match status" value="1"/>
</dbReference>
<dbReference type="AlphaFoldDB" id="A0AAV6MUQ3"/>
<feature type="transmembrane region" description="Helical" evidence="12">
    <location>
        <begin position="375"/>
        <end position="399"/>
    </location>
</feature>
<evidence type="ECO:0000256" key="11">
    <source>
        <dbReference type="ARBA" id="ARBA00038187"/>
    </source>
</evidence>
<dbReference type="GO" id="GO:0008324">
    <property type="term" value="F:monoatomic cation transmembrane transporter activity"/>
    <property type="evidence" value="ECO:0007669"/>
    <property type="project" value="TreeGrafter"/>
</dbReference>
<dbReference type="InterPro" id="IPR012876">
    <property type="entry name" value="DUF1677_pln"/>
</dbReference>
<keyword evidence="10" id="KW-0739">Sodium transport</keyword>
<feature type="transmembrane region" description="Helical" evidence="12">
    <location>
        <begin position="303"/>
        <end position="325"/>
    </location>
</feature>
<gene>
    <name evidence="14" type="primary">CCX4</name>
    <name evidence="14" type="ORF">SDJN03_16656</name>
</gene>
<protein>
    <submittedName>
        <fullName evidence="14">Cation/calcium exchanger 4</fullName>
    </submittedName>
</protein>
<evidence type="ECO:0000256" key="1">
    <source>
        <dbReference type="ARBA" id="ARBA00004141"/>
    </source>
</evidence>
<dbReference type="EMBL" id="JAGKQH010000011">
    <property type="protein sequence ID" value="KAG6588091.1"/>
    <property type="molecule type" value="Genomic_DNA"/>
</dbReference>
<keyword evidence="9 12" id="KW-0472">Membrane</keyword>
<evidence type="ECO:0000256" key="5">
    <source>
        <dbReference type="ARBA" id="ARBA00022692"/>
    </source>
</evidence>
<evidence type="ECO:0000313" key="14">
    <source>
        <dbReference type="EMBL" id="KAG6588091.1"/>
    </source>
</evidence>
<comment type="similarity">
    <text evidence="11">Belongs to the Ca(2+):cation antiporter (CaCA) (TC 2.A.19) family. Cation/calcium exchanger (CCX) subfamily.</text>
</comment>
<dbReference type="InterPro" id="IPR004837">
    <property type="entry name" value="NaCa_Exmemb"/>
</dbReference>
<accession>A0AAV6MUQ3</accession>
<feature type="transmembrane region" description="Helical" evidence="12">
    <location>
        <begin position="617"/>
        <end position="634"/>
    </location>
</feature>
<keyword evidence="10" id="KW-0406">Ion transport</keyword>
<dbReference type="InterPro" id="IPR051359">
    <property type="entry name" value="CaCA_antiporter"/>
</dbReference>
<keyword evidence="15" id="KW-1185">Reference proteome</keyword>
<sequence>MLLAMALPNSNSQAAAAVVKAVVTAEVECVKCYSCGFTEDCTPAYISRVRDRFHGRWICGLCIEAVKDEVVRSGTLISTEEALAQHASFCREFRSSNPLDETEHPISAMGRVLRRSLDSPRVLRSNSSGIIKLEPIVVIGDSARLQRSASFHRVGQVQVGASSSAVCVVSASPPIFRSSVHVVFALELNHCFLLLTTNRKQGKFLRNSRSILQPKWSLGDMQVGVIHRRIAEVSGSNNTIDVDGSPNNNNNKSASLPLSCLGLTEHRDYPSRCEYLIAHPDCNSGGFFNYITFFYCDCEGFSLLGYVALIFWLAALFYLLGNTAADYFCCSLENLSNLLNLPATVAGVSLLPLGNGAPDVFSSIAAFMGKDAGEVGLNSVLGGAIFVTCIVVGAVSLCVAERDVRINRKCFIRDICFFMFVIASLTTILAFGRVNVISAIAFVSIYLVYAFVVAAHEILEKDSVKVSLNSVTPLLPVTGSIFSVGSEEDESVYTTLLEFDSDGDVPHLQNKLPQWMWSSNVAIYSNQTMKGSVDSPKALWGWNDEDTANDSSFFSFSKLFSLLVLPLTLPRRLTIPIVEEERWSKVYAVTSATLAPVLLACLWNTQDDLGPLSGKFAYFLGVSLGGVLGVLAYLYTSPDQPPHQALFPWVFGGFFMSIVWFYIVANELVALLMTLGLIFGVNPSILGLTVLAWGNSMGDLMSNVALAMNGGDSVQIAMSGCYAGPMFNTLAGLGISMLLGAMSHRPAPYMLPRDSSLFYTLSFLMSGLIWSLVVLPRNGMRPNKNLGVGLIVIYFSFLILRVSTSMVEH</sequence>
<feature type="transmembrane region" description="Helical" evidence="12">
    <location>
        <begin position="646"/>
        <end position="663"/>
    </location>
</feature>
<evidence type="ECO:0000256" key="6">
    <source>
        <dbReference type="ARBA" id="ARBA00022958"/>
    </source>
</evidence>
<evidence type="ECO:0000256" key="12">
    <source>
        <dbReference type="SAM" id="Phobius"/>
    </source>
</evidence>
<dbReference type="Pfam" id="PF01699">
    <property type="entry name" value="Na_Ca_ex"/>
    <property type="match status" value="2"/>
</dbReference>
<keyword evidence="8" id="KW-0915">Sodium</keyword>
<feature type="transmembrane region" description="Helical" evidence="12">
    <location>
        <begin position="714"/>
        <end position="737"/>
    </location>
</feature>
<feature type="transmembrane region" description="Helical" evidence="12">
    <location>
        <begin position="411"/>
        <end position="431"/>
    </location>
</feature>
<dbReference type="GO" id="GO:0016020">
    <property type="term" value="C:membrane"/>
    <property type="evidence" value="ECO:0007669"/>
    <property type="project" value="UniProtKB-SubCell"/>
</dbReference>
<feature type="transmembrane region" description="Helical" evidence="12">
    <location>
        <begin position="669"/>
        <end position="693"/>
    </location>
</feature>
<evidence type="ECO:0000256" key="9">
    <source>
        <dbReference type="ARBA" id="ARBA00023136"/>
    </source>
</evidence>
<evidence type="ECO:0000313" key="15">
    <source>
        <dbReference type="Proteomes" id="UP000685013"/>
    </source>
</evidence>
<organism evidence="14 15">
    <name type="scientific">Cucurbita argyrosperma subsp. sororia</name>
    <dbReference type="NCBI Taxonomy" id="37648"/>
    <lineage>
        <taxon>Eukaryota</taxon>
        <taxon>Viridiplantae</taxon>
        <taxon>Streptophyta</taxon>
        <taxon>Embryophyta</taxon>
        <taxon>Tracheophyta</taxon>
        <taxon>Spermatophyta</taxon>
        <taxon>Magnoliopsida</taxon>
        <taxon>eudicotyledons</taxon>
        <taxon>Gunneridae</taxon>
        <taxon>Pentapetalae</taxon>
        <taxon>rosids</taxon>
        <taxon>fabids</taxon>
        <taxon>Cucurbitales</taxon>
        <taxon>Cucurbitaceae</taxon>
        <taxon>Cucurbiteae</taxon>
        <taxon>Cucurbita</taxon>
    </lineage>
</organism>
<proteinExistence type="inferred from homology"/>
<keyword evidence="6" id="KW-0630">Potassium</keyword>
<evidence type="ECO:0000256" key="4">
    <source>
        <dbReference type="ARBA" id="ARBA00022538"/>
    </source>
</evidence>
<feature type="transmembrane region" description="Helical" evidence="12">
    <location>
        <begin position="337"/>
        <end position="355"/>
    </location>
</feature>